<reference evidence="3" key="1">
    <citation type="journal article" date="2019" name="Gigascience">
        <title>De novo genome assembly of the endangered Acer yangbiense, a plant species with extremely small populations endemic to Yunnan Province, China.</title>
        <authorList>
            <person name="Yang J."/>
            <person name="Wariss H.M."/>
            <person name="Tao L."/>
            <person name="Zhang R."/>
            <person name="Yun Q."/>
            <person name="Hollingsworth P."/>
            <person name="Dao Z."/>
            <person name="Luo G."/>
            <person name="Guo H."/>
            <person name="Ma Y."/>
            <person name="Sun W."/>
        </authorList>
    </citation>
    <scope>NUCLEOTIDE SEQUENCE [LARGE SCALE GENOMIC DNA]</scope>
    <source>
        <strain evidence="3">cv. Malutang</strain>
    </source>
</reference>
<dbReference type="Pfam" id="PF03018">
    <property type="entry name" value="Dirigent"/>
    <property type="match status" value="1"/>
</dbReference>
<name>A0A5C7I7R6_9ROSI</name>
<comment type="subcellular location">
    <subcellularLocation>
        <location evidence="1">Secreted</location>
        <location evidence="1">Extracellular space</location>
        <location evidence="1">Apoplast</location>
    </subcellularLocation>
</comment>
<keyword evidence="1" id="KW-0964">Secreted</keyword>
<comment type="function">
    <text evidence="1">Dirigent proteins impart stereoselectivity on the phenoxy radical-coupling reaction, yielding optically active lignans from two molecules of coniferyl alcohol in the biosynthesis of lignans, flavonolignans, and alkaloids and thus plays a central role in plant secondary metabolism.</text>
</comment>
<evidence type="ECO:0000313" key="2">
    <source>
        <dbReference type="EMBL" id="TXG64819.1"/>
    </source>
</evidence>
<dbReference type="Proteomes" id="UP000323000">
    <property type="component" value="Chromosome 4"/>
</dbReference>
<dbReference type="OrthoDB" id="1864232at2759"/>
<dbReference type="GO" id="GO:0048046">
    <property type="term" value="C:apoplast"/>
    <property type="evidence" value="ECO:0007669"/>
    <property type="project" value="UniProtKB-SubCell"/>
</dbReference>
<comment type="subunit">
    <text evidence="1">Homodimer.</text>
</comment>
<organism evidence="2 3">
    <name type="scientific">Acer yangbiense</name>
    <dbReference type="NCBI Taxonomy" id="1000413"/>
    <lineage>
        <taxon>Eukaryota</taxon>
        <taxon>Viridiplantae</taxon>
        <taxon>Streptophyta</taxon>
        <taxon>Embryophyta</taxon>
        <taxon>Tracheophyta</taxon>
        <taxon>Spermatophyta</taxon>
        <taxon>Magnoliopsida</taxon>
        <taxon>eudicotyledons</taxon>
        <taxon>Gunneridae</taxon>
        <taxon>Pentapetalae</taxon>
        <taxon>rosids</taxon>
        <taxon>malvids</taxon>
        <taxon>Sapindales</taxon>
        <taxon>Sapindaceae</taxon>
        <taxon>Hippocastanoideae</taxon>
        <taxon>Acereae</taxon>
        <taxon>Acer</taxon>
    </lineage>
</organism>
<dbReference type="InterPro" id="IPR004265">
    <property type="entry name" value="Dirigent"/>
</dbReference>
<dbReference type="AlphaFoldDB" id="A0A5C7I7R6"/>
<evidence type="ECO:0000313" key="3">
    <source>
        <dbReference type="Proteomes" id="UP000323000"/>
    </source>
</evidence>
<comment type="similarity">
    <text evidence="1">Belongs to the plant dirigent protein family.</text>
</comment>
<keyword evidence="3" id="KW-1185">Reference proteome</keyword>
<accession>A0A5C7I7R6</accession>
<sequence>MLSGVVVSGLWCLNFDFNVNGTQMVNLKRLLKTSEAEWNNGTITRHNHIEILQWDWNLHQQSLGTTGGFYVSAGQIELMLVAYLDFGFTDGEFSGSSISMLSRNPVREVEREFVLVGGRGKLRMARGFASLSAYFIMRAMAIPLWSMQ</sequence>
<comment type="caution">
    <text evidence="2">The sequence shown here is derived from an EMBL/GenBank/DDBJ whole genome shotgun (WGS) entry which is preliminary data.</text>
</comment>
<proteinExistence type="inferred from homology"/>
<dbReference type="PANTHER" id="PTHR21495">
    <property type="entry name" value="NUCLEOPORIN-RELATED"/>
    <property type="match status" value="1"/>
</dbReference>
<gene>
    <name evidence="2" type="ORF">EZV62_011813</name>
</gene>
<keyword evidence="1" id="KW-0052">Apoplast</keyword>
<dbReference type="EMBL" id="VAHF01000004">
    <property type="protein sequence ID" value="TXG64819.1"/>
    <property type="molecule type" value="Genomic_DNA"/>
</dbReference>
<evidence type="ECO:0000256" key="1">
    <source>
        <dbReference type="RuleBase" id="RU363099"/>
    </source>
</evidence>
<protein>
    <recommendedName>
        <fullName evidence="1">Dirigent protein</fullName>
    </recommendedName>
</protein>